<keyword evidence="1" id="KW-0732">Signal</keyword>
<accession>A0ABP1PLZ4</accession>
<protein>
    <submittedName>
        <fullName evidence="2">Uncharacterized protein</fullName>
    </submittedName>
</protein>
<dbReference type="Proteomes" id="UP001642540">
    <property type="component" value="Unassembled WGS sequence"/>
</dbReference>
<dbReference type="EMBL" id="CAXLJM020000004">
    <property type="protein sequence ID" value="CAL8071003.1"/>
    <property type="molecule type" value="Genomic_DNA"/>
</dbReference>
<reference evidence="2 3" key="1">
    <citation type="submission" date="2024-08" db="EMBL/GenBank/DDBJ databases">
        <authorList>
            <person name="Cucini C."/>
            <person name="Frati F."/>
        </authorList>
    </citation>
    <scope>NUCLEOTIDE SEQUENCE [LARGE SCALE GENOMIC DNA]</scope>
</reference>
<proteinExistence type="predicted"/>
<gene>
    <name evidence="2" type="ORF">ODALV1_LOCUS1519</name>
</gene>
<evidence type="ECO:0000313" key="3">
    <source>
        <dbReference type="Proteomes" id="UP001642540"/>
    </source>
</evidence>
<evidence type="ECO:0000313" key="2">
    <source>
        <dbReference type="EMBL" id="CAL8071003.1"/>
    </source>
</evidence>
<feature type="signal peptide" evidence="1">
    <location>
        <begin position="1"/>
        <end position="24"/>
    </location>
</feature>
<keyword evidence="3" id="KW-1185">Reference proteome</keyword>
<comment type="caution">
    <text evidence="2">The sequence shown here is derived from an EMBL/GenBank/DDBJ whole genome shotgun (WGS) entry which is preliminary data.</text>
</comment>
<name>A0ABP1PLZ4_9HEXA</name>
<feature type="chain" id="PRO_5046028023" evidence="1">
    <location>
        <begin position="25"/>
        <end position="145"/>
    </location>
</feature>
<sequence>MEVLSHLTLFLNLLMLVINITKHGIPLPFQNCIDEIAQNQVVDCRITENHHLFIKAKDDSSDKLAKVEHDLERLAFLHKSAVVALKEEAESLKQEVGVLTYENNLLINRTSTLNDRLGACLKTIDDVREIGKILGDRLKSYSMVK</sequence>
<organism evidence="2 3">
    <name type="scientific">Orchesella dallaii</name>
    <dbReference type="NCBI Taxonomy" id="48710"/>
    <lineage>
        <taxon>Eukaryota</taxon>
        <taxon>Metazoa</taxon>
        <taxon>Ecdysozoa</taxon>
        <taxon>Arthropoda</taxon>
        <taxon>Hexapoda</taxon>
        <taxon>Collembola</taxon>
        <taxon>Entomobryomorpha</taxon>
        <taxon>Entomobryoidea</taxon>
        <taxon>Orchesellidae</taxon>
        <taxon>Orchesellinae</taxon>
        <taxon>Orchesella</taxon>
    </lineage>
</organism>
<evidence type="ECO:0000256" key="1">
    <source>
        <dbReference type="SAM" id="SignalP"/>
    </source>
</evidence>